<dbReference type="GO" id="GO:0003924">
    <property type="term" value="F:GTPase activity"/>
    <property type="evidence" value="ECO:0007669"/>
    <property type="project" value="InterPro"/>
</dbReference>
<protein>
    <submittedName>
        <fullName evidence="5">Putative gtpase rab1/ypt1 small g protein</fullName>
    </submittedName>
</protein>
<dbReference type="InterPro" id="IPR001806">
    <property type="entry name" value="Small_GTPase"/>
</dbReference>
<dbReference type="FunFam" id="3.40.50.300:FF:001447">
    <property type="entry name" value="Ras-related protein Rab-1B"/>
    <property type="match status" value="3"/>
</dbReference>
<keyword evidence="3" id="KW-0342">GTP-binding</keyword>
<dbReference type="EMBL" id="GFAC01005200">
    <property type="protein sequence ID" value="JAT93988.1"/>
    <property type="molecule type" value="mRNA"/>
</dbReference>
<accession>A0A1E1X424</accession>
<dbReference type="InterPro" id="IPR050305">
    <property type="entry name" value="Small_GTPase_Rab"/>
</dbReference>
<organism evidence="5">
    <name type="scientific">Amblyomma aureolatum</name>
    <dbReference type="NCBI Taxonomy" id="187763"/>
    <lineage>
        <taxon>Eukaryota</taxon>
        <taxon>Metazoa</taxon>
        <taxon>Ecdysozoa</taxon>
        <taxon>Arthropoda</taxon>
        <taxon>Chelicerata</taxon>
        <taxon>Arachnida</taxon>
        <taxon>Acari</taxon>
        <taxon>Parasitiformes</taxon>
        <taxon>Ixodida</taxon>
        <taxon>Ixodoidea</taxon>
        <taxon>Ixodidae</taxon>
        <taxon>Amblyomminae</taxon>
        <taxon>Amblyomma</taxon>
    </lineage>
</organism>
<feature type="non-terminal residue" evidence="5">
    <location>
        <position position="575"/>
    </location>
</feature>
<dbReference type="PROSITE" id="PS51419">
    <property type="entry name" value="RAB"/>
    <property type="match status" value="3"/>
</dbReference>
<evidence type="ECO:0000256" key="2">
    <source>
        <dbReference type="ARBA" id="ARBA00022741"/>
    </source>
</evidence>
<dbReference type="InterPro" id="IPR027417">
    <property type="entry name" value="P-loop_NTPase"/>
</dbReference>
<reference evidence="5" key="1">
    <citation type="journal article" date="2017" name="Front. Cell. Infect. Microbiol.">
        <title>The Distinct Transcriptional Response of the Midgut of Amblyomma sculptum and Amblyomma aureolatum Ticks to Rickettsia rickettsii Correlates to Their Differences in Susceptibility to Infection.</title>
        <authorList>
            <person name="Martins L.A."/>
            <person name="Galletti M.F.B.M."/>
            <person name="Ribeiro J.M."/>
            <person name="Fujita A."/>
            <person name="Costa F.B."/>
            <person name="Labruna M.B."/>
            <person name="Daffre S."/>
            <person name="Fogaca A.C."/>
        </authorList>
    </citation>
    <scope>NUCLEOTIDE SEQUENCE</scope>
</reference>
<dbReference type="PRINTS" id="PR00449">
    <property type="entry name" value="RASTRNSFRMNG"/>
</dbReference>
<comment type="similarity">
    <text evidence="1">Belongs to the small GTPase superfamily. Rab family.</text>
</comment>
<dbReference type="SMART" id="SM00174">
    <property type="entry name" value="RHO"/>
    <property type="match status" value="1"/>
</dbReference>
<keyword evidence="2" id="KW-0547">Nucleotide-binding</keyword>
<evidence type="ECO:0000256" key="3">
    <source>
        <dbReference type="ARBA" id="ARBA00023134"/>
    </source>
</evidence>
<name>A0A1E1X424_9ACAR</name>
<dbReference type="PROSITE" id="PS51421">
    <property type="entry name" value="RAS"/>
    <property type="match status" value="2"/>
</dbReference>
<evidence type="ECO:0000256" key="4">
    <source>
        <dbReference type="ARBA" id="ARBA00023289"/>
    </source>
</evidence>
<keyword evidence="4" id="KW-0636">Prenylation</keyword>
<evidence type="ECO:0000256" key="1">
    <source>
        <dbReference type="ARBA" id="ARBA00006270"/>
    </source>
</evidence>
<dbReference type="Pfam" id="PF00071">
    <property type="entry name" value="Ras"/>
    <property type="match status" value="3"/>
</dbReference>
<dbReference type="GO" id="GO:0005525">
    <property type="term" value="F:GTP binding"/>
    <property type="evidence" value="ECO:0007669"/>
    <property type="project" value="UniProtKB-KW"/>
</dbReference>
<proteinExistence type="evidence at transcript level"/>
<dbReference type="SMART" id="SM00175">
    <property type="entry name" value="RAB"/>
    <property type="match status" value="2"/>
</dbReference>
<dbReference type="AlphaFoldDB" id="A0A1E1X424"/>
<dbReference type="PANTHER" id="PTHR47980">
    <property type="entry name" value="LD44762P"/>
    <property type="match status" value="1"/>
</dbReference>
<evidence type="ECO:0000313" key="5">
    <source>
        <dbReference type="EMBL" id="JAT93988.1"/>
    </source>
</evidence>
<dbReference type="SUPFAM" id="SSF52540">
    <property type="entry name" value="P-loop containing nucleoside triphosphate hydrolases"/>
    <property type="match status" value="3"/>
</dbReference>
<keyword evidence="4" id="KW-0449">Lipoprotein</keyword>
<sequence>VNFRLKTIDLDGHTVKLQIWTTAKDMGILKIKSRYSKKPHGVIIIYDVTEQESFSSVYQWFHQIEQYFSRDISVILVGNKSDLANWRAIDYLTAEDLAHRLGIRYAETSALDRTNVEELFLLMASEIKSRVGPSITSNKRRKSDIKAIKATGFTFREYIFKIILIGSSCVGKSSLANHFWTRSNDKGDPDDKHRGHFFQSWCPTPNTAHIEIKHIVLDGETLLLQLCEARDGFGDTRESYWSEAHAIIAVYDVTDTVSFEYAKRWLQDIKRSGCQNIVTVLVGNKNDLKAEKTVDNATAREFADQLDIELFETSAESGDNVDETLKNVTREMKLRFCHPDTPDEVGSSDDKVVSSMLHESSSSCDHMFTLLFISNSWASNAILVERLADRILPVGRNKRDSVFRIRTLQIEEKRIKLGLWKPAQLPNVCFEKADGIIVAYDPAVQSSFDVVKPLFQRIDRCASRNVKKLLVGHKTDMTAKKVVDCKTAKNVADKQGARFVDTSVADGISLEAAVTDIARELMDGLNHKMATFGHPGNDSSVTHDTSKNRFSNNRSVDLFGVLLVGDREVGKTSLQ</sequence>
<feature type="non-terminal residue" evidence="5">
    <location>
        <position position="1"/>
    </location>
</feature>
<dbReference type="Gene3D" id="3.40.50.300">
    <property type="entry name" value="P-loop containing nucleotide triphosphate hydrolases"/>
    <property type="match status" value="3"/>
</dbReference>
<dbReference type="SMART" id="SM00173">
    <property type="entry name" value="RAS"/>
    <property type="match status" value="2"/>
</dbReference>